<evidence type="ECO:0000256" key="12">
    <source>
        <dbReference type="ARBA" id="ARBA00023236"/>
    </source>
</evidence>
<keyword evidence="7 13" id="KW-0068">Autocatalytic cleavage</keyword>
<keyword evidence="11 13" id="KW-0234">DNA repair</keyword>
<feature type="active site" description="For autocatalytic cleavage activity" evidence="13">
    <location>
        <position position="120"/>
    </location>
</feature>
<comment type="caution">
    <text evidence="17">The sequence shown here is derived from an EMBL/GenBank/DDBJ whole genome shotgun (WGS) entry which is preliminary data.</text>
</comment>
<evidence type="ECO:0000256" key="4">
    <source>
        <dbReference type="ARBA" id="ARBA00022705"/>
    </source>
</evidence>
<comment type="similarity">
    <text evidence="1 13 14">Belongs to the peptidase S24 family.</text>
</comment>
<comment type="function">
    <text evidence="13">Represses a number of genes involved in the response to DNA damage (SOS response), including recA and lexA. In the presence of single-stranded DNA, RecA interacts with LexA causing an autocatalytic cleavage which disrupts the DNA-binding part of LexA, leading to derepression of the SOS regulon and eventually DNA repair.</text>
</comment>
<dbReference type="EC" id="3.4.21.88" evidence="13"/>
<dbReference type="InterPro" id="IPR050077">
    <property type="entry name" value="LexA_repressor"/>
</dbReference>
<protein>
    <recommendedName>
        <fullName evidence="13">LexA repressor</fullName>
        <ecNumber evidence="13">3.4.21.88</ecNumber>
    </recommendedName>
</protein>
<evidence type="ECO:0000256" key="2">
    <source>
        <dbReference type="ARBA" id="ARBA00011738"/>
    </source>
</evidence>
<dbReference type="GO" id="GO:0006508">
    <property type="term" value="P:proteolysis"/>
    <property type="evidence" value="ECO:0007669"/>
    <property type="project" value="InterPro"/>
</dbReference>
<dbReference type="AlphaFoldDB" id="A0A177NIY1"/>
<keyword evidence="6 13" id="KW-0378">Hydrolase</keyword>
<evidence type="ECO:0000259" key="16">
    <source>
        <dbReference type="Pfam" id="PF01726"/>
    </source>
</evidence>
<dbReference type="InterPro" id="IPR036388">
    <property type="entry name" value="WH-like_DNA-bd_sf"/>
</dbReference>
<keyword evidence="9 13" id="KW-0238">DNA-binding</keyword>
<dbReference type="Gene3D" id="2.10.109.10">
    <property type="entry name" value="Umud Fragment, subunit A"/>
    <property type="match status" value="1"/>
</dbReference>
<evidence type="ECO:0000313" key="18">
    <source>
        <dbReference type="Proteomes" id="UP000077857"/>
    </source>
</evidence>
<keyword evidence="3 13" id="KW-0678">Repressor</keyword>
<dbReference type="InterPro" id="IPR036286">
    <property type="entry name" value="LexA/Signal_pep-like_sf"/>
</dbReference>
<dbReference type="SUPFAM" id="SSF51306">
    <property type="entry name" value="LexA/Signal peptidase"/>
    <property type="match status" value="1"/>
</dbReference>
<dbReference type="NCBIfam" id="TIGR00498">
    <property type="entry name" value="lexA"/>
    <property type="match status" value="1"/>
</dbReference>
<evidence type="ECO:0000256" key="5">
    <source>
        <dbReference type="ARBA" id="ARBA00022763"/>
    </source>
</evidence>
<dbReference type="InterPro" id="IPR015927">
    <property type="entry name" value="Peptidase_S24_S26A/B/C"/>
</dbReference>
<dbReference type="HAMAP" id="MF_00015">
    <property type="entry name" value="LexA"/>
    <property type="match status" value="1"/>
</dbReference>
<evidence type="ECO:0000256" key="1">
    <source>
        <dbReference type="ARBA" id="ARBA00007484"/>
    </source>
</evidence>
<evidence type="ECO:0000256" key="7">
    <source>
        <dbReference type="ARBA" id="ARBA00022813"/>
    </source>
</evidence>
<evidence type="ECO:0000256" key="11">
    <source>
        <dbReference type="ARBA" id="ARBA00023204"/>
    </source>
</evidence>
<dbReference type="PRINTS" id="PR00726">
    <property type="entry name" value="LEXASERPTASE"/>
</dbReference>
<dbReference type="GO" id="GO:0004252">
    <property type="term" value="F:serine-type endopeptidase activity"/>
    <property type="evidence" value="ECO:0007669"/>
    <property type="project" value="UniProtKB-UniRule"/>
</dbReference>
<evidence type="ECO:0000259" key="15">
    <source>
        <dbReference type="Pfam" id="PF00717"/>
    </source>
</evidence>
<comment type="subunit">
    <text evidence="2 13">Homodimer.</text>
</comment>
<evidence type="ECO:0000256" key="6">
    <source>
        <dbReference type="ARBA" id="ARBA00022801"/>
    </source>
</evidence>
<feature type="active site" description="For autocatalytic cleavage activity" evidence="13">
    <location>
        <position position="157"/>
    </location>
</feature>
<keyword evidence="5 13" id="KW-0227">DNA damage</keyword>
<dbReference type="GO" id="GO:0006281">
    <property type="term" value="P:DNA repair"/>
    <property type="evidence" value="ECO:0007669"/>
    <property type="project" value="UniProtKB-UniRule"/>
</dbReference>
<organism evidence="17 18">
    <name type="scientific">Methylomonas koyamae</name>
    <dbReference type="NCBI Taxonomy" id="702114"/>
    <lineage>
        <taxon>Bacteria</taxon>
        <taxon>Pseudomonadati</taxon>
        <taxon>Pseudomonadota</taxon>
        <taxon>Gammaproteobacteria</taxon>
        <taxon>Methylococcales</taxon>
        <taxon>Methylococcaceae</taxon>
        <taxon>Methylomonas</taxon>
    </lineage>
</organism>
<keyword evidence="8 13" id="KW-0805">Transcription regulation</keyword>
<dbReference type="FunFam" id="1.10.10.10:FF:000009">
    <property type="entry name" value="LexA repressor"/>
    <property type="match status" value="1"/>
</dbReference>
<dbReference type="RefSeq" id="WP_064040081.1">
    <property type="nucleotide sequence ID" value="NZ_LUUJ01000062.1"/>
</dbReference>
<dbReference type="Pfam" id="PF00717">
    <property type="entry name" value="Peptidase_S24"/>
    <property type="match status" value="1"/>
</dbReference>
<name>A0A177NIY1_9GAMM</name>
<feature type="domain" description="LexA repressor DNA-binding" evidence="16">
    <location>
        <begin position="1"/>
        <end position="65"/>
    </location>
</feature>
<dbReference type="PANTHER" id="PTHR33516">
    <property type="entry name" value="LEXA REPRESSOR"/>
    <property type="match status" value="1"/>
</dbReference>
<keyword evidence="12 13" id="KW-0742">SOS response</keyword>
<feature type="DNA-binding region" description="H-T-H motif" evidence="13">
    <location>
        <begin position="28"/>
        <end position="48"/>
    </location>
</feature>
<dbReference type="OrthoDB" id="9802364at2"/>
<evidence type="ECO:0000256" key="13">
    <source>
        <dbReference type="HAMAP-Rule" id="MF_00015"/>
    </source>
</evidence>
<accession>A0A177NIY1</accession>
<feature type="site" description="Cleavage; by autolysis" evidence="13">
    <location>
        <begin position="85"/>
        <end position="86"/>
    </location>
</feature>
<sequence>MKPLTHRQQQILDFIEHTLAREGFPPTIAEIAAAFGMGSGNAIRGHLQALAKKGAIQLTPGASRGIRLLHPGTDQGLPLIGRVAAGQPILAEQHIEGYCQIGPELFQQRADYLLRVHGLSMRDAGILDGDLLAVQRRPDARSGQLVVARIGDEATVKRLRLDGDIAYLEPANPDFTTIRIDLRRDALAIEGIVVGVIRRIAL</sequence>
<gene>
    <name evidence="13" type="primary">lexA</name>
    <name evidence="17" type="ORF">A1507_10085</name>
</gene>
<evidence type="ECO:0000256" key="8">
    <source>
        <dbReference type="ARBA" id="ARBA00023015"/>
    </source>
</evidence>
<dbReference type="CDD" id="cd06529">
    <property type="entry name" value="S24_LexA-like"/>
    <property type="match status" value="1"/>
</dbReference>
<dbReference type="InterPro" id="IPR039418">
    <property type="entry name" value="LexA-like"/>
</dbReference>
<dbReference type="GO" id="GO:0006260">
    <property type="term" value="P:DNA replication"/>
    <property type="evidence" value="ECO:0007669"/>
    <property type="project" value="UniProtKB-UniRule"/>
</dbReference>
<dbReference type="Pfam" id="PF01726">
    <property type="entry name" value="LexA_DNA_bind"/>
    <property type="match status" value="1"/>
</dbReference>
<proteinExistence type="inferred from homology"/>
<dbReference type="GO" id="GO:0045892">
    <property type="term" value="P:negative regulation of DNA-templated transcription"/>
    <property type="evidence" value="ECO:0007669"/>
    <property type="project" value="UniProtKB-UniRule"/>
</dbReference>
<comment type="catalytic activity">
    <reaction evidence="13">
        <text>Hydrolysis of Ala-|-Gly bond in repressor LexA.</text>
        <dbReference type="EC" id="3.4.21.88"/>
    </reaction>
</comment>
<dbReference type="Proteomes" id="UP000077857">
    <property type="component" value="Unassembled WGS sequence"/>
</dbReference>
<dbReference type="InterPro" id="IPR006199">
    <property type="entry name" value="LexA_DNA-bd_dom"/>
</dbReference>
<dbReference type="PANTHER" id="PTHR33516:SF2">
    <property type="entry name" value="LEXA REPRESSOR-RELATED"/>
    <property type="match status" value="1"/>
</dbReference>
<feature type="domain" description="Peptidase S24/S26A/S26B/S26C" evidence="15">
    <location>
        <begin position="78"/>
        <end position="194"/>
    </location>
</feature>
<dbReference type="GO" id="GO:0009432">
    <property type="term" value="P:SOS response"/>
    <property type="evidence" value="ECO:0007669"/>
    <property type="project" value="UniProtKB-UniRule"/>
</dbReference>
<evidence type="ECO:0000256" key="3">
    <source>
        <dbReference type="ARBA" id="ARBA00022491"/>
    </source>
</evidence>
<keyword evidence="4 13" id="KW-0235">DNA replication</keyword>
<dbReference type="EMBL" id="LUUJ01000062">
    <property type="protein sequence ID" value="OAI18086.1"/>
    <property type="molecule type" value="Genomic_DNA"/>
</dbReference>
<dbReference type="InterPro" id="IPR036390">
    <property type="entry name" value="WH_DNA-bd_sf"/>
</dbReference>
<dbReference type="SUPFAM" id="SSF46785">
    <property type="entry name" value="Winged helix' DNA-binding domain"/>
    <property type="match status" value="1"/>
</dbReference>
<evidence type="ECO:0000256" key="14">
    <source>
        <dbReference type="RuleBase" id="RU003991"/>
    </source>
</evidence>
<dbReference type="GO" id="GO:0003677">
    <property type="term" value="F:DNA binding"/>
    <property type="evidence" value="ECO:0007669"/>
    <property type="project" value="UniProtKB-UniRule"/>
</dbReference>
<evidence type="ECO:0000313" key="17">
    <source>
        <dbReference type="EMBL" id="OAI18086.1"/>
    </source>
</evidence>
<dbReference type="Gene3D" id="1.10.10.10">
    <property type="entry name" value="Winged helix-like DNA-binding domain superfamily/Winged helix DNA-binding domain"/>
    <property type="match status" value="1"/>
</dbReference>
<reference evidence="17 18" key="1">
    <citation type="submission" date="2016-03" db="EMBL/GenBank/DDBJ databases">
        <authorList>
            <person name="Ploux O."/>
        </authorList>
    </citation>
    <scope>NUCLEOTIDE SEQUENCE [LARGE SCALE GENOMIC DNA]</scope>
    <source>
        <strain evidence="17 18">R-45378</strain>
    </source>
</reference>
<keyword evidence="10 13" id="KW-0804">Transcription</keyword>
<evidence type="ECO:0000256" key="9">
    <source>
        <dbReference type="ARBA" id="ARBA00023125"/>
    </source>
</evidence>
<evidence type="ECO:0000256" key="10">
    <source>
        <dbReference type="ARBA" id="ARBA00023163"/>
    </source>
</evidence>
<dbReference type="InterPro" id="IPR006200">
    <property type="entry name" value="LexA"/>
</dbReference>
<dbReference type="InterPro" id="IPR006197">
    <property type="entry name" value="Peptidase_S24_LexA"/>
</dbReference>
<dbReference type="FunFam" id="2.10.109.10:FF:000001">
    <property type="entry name" value="LexA repressor"/>
    <property type="match status" value="1"/>
</dbReference>